<sequence>MNKQTRPLLTLDQLWQFSLQYYSAREIKEACLHLQNHFHGNVNLLLTLKWLDEAQLTFAPQDWSTLTHSLTHIDALLRDYRDLRRKLKAQVSDALYKETLHFELQLEKQQQTALVNCINTLELNPCETPQLVEQYCLQLGAERLARIFIQPVQAHYHTP</sequence>
<protein>
    <submittedName>
        <fullName evidence="1">TIGR02444 family protein</fullName>
    </submittedName>
</protein>
<gene>
    <name evidence="1" type="ORF">ACFODT_05540</name>
</gene>
<proteinExistence type="predicted"/>
<evidence type="ECO:0000313" key="2">
    <source>
        <dbReference type="Proteomes" id="UP001595384"/>
    </source>
</evidence>
<dbReference type="Pfam" id="PF09523">
    <property type="entry name" value="DUF2390"/>
    <property type="match status" value="1"/>
</dbReference>
<evidence type="ECO:0000313" key="1">
    <source>
        <dbReference type="EMBL" id="MFC3023284.1"/>
    </source>
</evidence>
<dbReference type="EMBL" id="JBHRSE010000035">
    <property type="protein sequence ID" value="MFC3023284.1"/>
    <property type="molecule type" value="Genomic_DNA"/>
</dbReference>
<dbReference type="RefSeq" id="WP_123016996.1">
    <property type="nucleotide sequence ID" value="NZ_AP024911.1"/>
</dbReference>
<accession>A0ABV7CA74</accession>
<dbReference type="InterPro" id="IPR012659">
    <property type="entry name" value="CHP02444"/>
</dbReference>
<keyword evidence="2" id="KW-1185">Reference proteome</keyword>
<reference evidence="2" key="1">
    <citation type="journal article" date="2019" name="Int. J. Syst. Evol. Microbiol.">
        <title>The Global Catalogue of Microorganisms (GCM) 10K type strain sequencing project: providing services to taxonomists for standard genome sequencing and annotation.</title>
        <authorList>
            <consortium name="The Broad Institute Genomics Platform"/>
            <consortium name="The Broad Institute Genome Sequencing Center for Infectious Disease"/>
            <person name="Wu L."/>
            <person name="Ma J."/>
        </authorList>
    </citation>
    <scope>NUCLEOTIDE SEQUENCE [LARGE SCALE GENOMIC DNA]</scope>
    <source>
        <strain evidence="2">KCTC 62784</strain>
    </source>
</reference>
<name>A0ABV7CA74_9VIBR</name>
<dbReference type="Proteomes" id="UP001595384">
    <property type="component" value="Unassembled WGS sequence"/>
</dbReference>
<comment type="caution">
    <text evidence="1">The sequence shown here is derived from an EMBL/GenBank/DDBJ whole genome shotgun (WGS) entry which is preliminary data.</text>
</comment>
<organism evidence="1 2">
    <name type="scientific">Vibrio zhugei</name>
    <dbReference type="NCBI Taxonomy" id="2479546"/>
    <lineage>
        <taxon>Bacteria</taxon>
        <taxon>Pseudomonadati</taxon>
        <taxon>Pseudomonadota</taxon>
        <taxon>Gammaproteobacteria</taxon>
        <taxon>Vibrionales</taxon>
        <taxon>Vibrionaceae</taxon>
        <taxon>Vibrio</taxon>
    </lineage>
</organism>
<dbReference type="NCBIfam" id="TIGR02444">
    <property type="entry name" value="TIGR02444 family protein"/>
    <property type="match status" value="1"/>
</dbReference>